<evidence type="ECO:0000313" key="8">
    <source>
        <dbReference type="EMBL" id="KRX01803.1"/>
    </source>
</evidence>
<keyword evidence="5 7" id="KW-0647">Proteasome</keyword>
<name>A0A0V0QI44_PSEPJ</name>
<protein>
    <recommendedName>
        <fullName evidence="10">Proteasome alpha-type subunits domain-containing protein</fullName>
    </recommendedName>
</protein>
<dbReference type="PROSITE" id="PS51475">
    <property type="entry name" value="PROTEASOME_ALPHA_2"/>
    <property type="match status" value="1"/>
</dbReference>
<dbReference type="InterPro" id="IPR050115">
    <property type="entry name" value="Proteasome_alpha"/>
</dbReference>
<dbReference type="OMA" id="RVSMYMH"/>
<sequence length="241" mass="27259">MNAIFSPEGKQFQVQYAQTAVDNSETILGVKCKDGIIVGCEKQRISKLLSQKTSKRIYNINEHIGAAIGGLLPDGRLVVDRAIYENQNYTDTFAIPITGEILADRVGQYVHNYTQYSGYRPLGQSLIIASYNEYDGYKLHMVESSGLTLGYHACTAGKGKQTAKAELEKRDFKTMTVKEALPYVLKTLNLTHEEFKDKEYEFEVSWICGESQNKHQLVPEQLRTEAEKRALEMIEEDEMAD</sequence>
<dbReference type="InterPro" id="IPR029055">
    <property type="entry name" value="Ntn_hydrolases_N"/>
</dbReference>
<keyword evidence="9" id="KW-1185">Reference proteome</keyword>
<evidence type="ECO:0000256" key="3">
    <source>
        <dbReference type="ARBA" id="ARBA00004496"/>
    </source>
</evidence>
<evidence type="ECO:0000256" key="4">
    <source>
        <dbReference type="ARBA" id="ARBA00022490"/>
    </source>
</evidence>
<dbReference type="InterPro" id="IPR001353">
    <property type="entry name" value="Proteasome_sua/b"/>
</dbReference>
<dbReference type="AlphaFoldDB" id="A0A0V0QI44"/>
<dbReference type="GO" id="GO:0051603">
    <property type="term" value="P:proteolysis involved in protein catabolic process"/>
    <property type="evidence" value="ECO:0007669"/>
    <property type="project" value="InterPro"/>
</dbReference>
<keyword evidence="4" id="KW-0963">Cytoplasm</keyword>
<dbReference type="GO" id="GO:0005737">
    <property type="term" value="C:cytoplasm"/>
    <property type="evidence" value="ECO:0007669"/>
    <property type="project" value="UniProtKB-SubCell"/>
</dbReference>
<comment type="function">
    <text evidence="1">The proteasome is a multicatalytic proteinase complex which is characterized by its ability to cleave peptides with Arg, Phe, Tyr, Leu, and Glu adjacent to the leaving group at neutral or slightly basic pH. The proteasome has an ATP-dependent proteolytic activity.</text>
</comment>
<evidence type="ECO:0000256" key="6">
    <source>
        <dbReference type="ARBA" id="ARBA00023242"/>
    </source>
</evidence>
<dbReference type="Gene3D" id="3.60.20.10">
    <property type="entry name" value="Glutamine Phosphoribosylpyrophosphate, subunit 1, domain 1"/>
    <property type="match status" value="1"/>
</dbReference>
<dbReference type="FunCoup" id="A0A0V0QI44">
    <property type="interactions" value="344"/>
</dbReference>
<keyword evidence="6" id="KW-0539">Nucleus</keyword>
<evidence type="ECO:0000256" key="2">
    <source>
        <dbReference type="ARBA" id="ARBA00004123"/>
    </source>
</evidence>
<comment type="similarity">
    <text evidence="7">Belongs to the peptidase T1A family.</text>
</comment>
<comment type="subcellular location">
    <subcellularLocation>
        <location evidence="3">Cytoplasm</location>
    </subcellularLocation>
    <subcellularLocation>
        <location evidence="2">Nucleus</location>
    </subcellularLocation>
</comment>
<dbReference type="OrthoDB" id="431557at2759"/>
<dbReference type="EMBL" id="LDAU01000163">
    <property type="protein sequence ID" value="KRX01803.1"/>
    <property type="molecule type" value="Genomic_DNA"/>
</dbReference>
<dbReference type="FunFam" id="3.60.20.10:FF:000007">
    <property type="entry name" value="Proteasome subunit alpha type"/>
    <property type="match status" value="1"/>
</dbReference>
<dbReference type="PANTHER" id="PTHR11599">
    <property type="entry name" value="PROTEASOME SUBUNIT ALPHA/BETA"/>
    <property type="match status" value="1"/>
</dbReference>
<dbReference type="SUPFAM" id="SSF56235">
    <property type="entry name" value="N-terminal nucleophile aminohydrolases (Ntn hydrolases)"/>
    <property type="match status" value="1"/>
</dbReference>
<organism evidence="8 9">
    <name type="scientific">Pseudocohnilembus persalinus</name>
    <name type="common">Ciliate</name>
    <dbReference type="NCBI Taxonomy" id="266149"/>
    <lineage>
        <taxon>Eukaryota</taxon>
        <taxon>Sar</taxon>
        <taxon>Alveolata</taxon>
        <taxon>Ciliophora</taxon>
        <taxon>Intramacronucleata</taxon>
        <taxon>Oligohymenophorea</taxon>
        <taxon>Scuticociliatia</taxon>
        <taxon>Philasterida</taxon>
        <taxon>Pseudocohnilembidae</taxon>
        <taxon>Pseudocohnilembus</taxon>
    </lineage>
</organism>
<dbReference type="GO" id="GO:0005634">
    <property type="term" value="C:nucleus"/>
    <property type="evidence" value="ECO:0007669"/>
    <property type="project" value="UniProtKB-SubCell"/>
</dbReference>
<evidence type="ECO:0000313" key="9">
    <source>
        <dbReference type="Proteomes" id="UP000054937"/>
    </source>
</evidence>
<dbReference type="InterPro" id="IPR023332">
    <property type="entry name" value="Proteasome_alpha-type"/>
</dbReference>
<comment type="caution">
    <text evidence="8">The sequence shown here is derived from an EMBL/GenBank/DDBJ whole genome shotgun (WGS) entry which is preliminary data.</text>
</comment>
<evidence type="ECO:0000256" key="7">
    <source>
        <dbReference type="PROSITE-ProRule" id="PRU00808"/>
    </source>
</evidence>
<evidence type="ECO:0008006" key="10">
    <source>
        <dbReference type="Google" id="ProtNLM"/>
    </source>
</evidence>
<gene>
    <name evidence="8" type="ORF">PPERSA_00513</name>
</gene>
<dbReference type="Proteomes" id="UP000054937">
    <property type="component" value="Unassembled WGS sequence"/>
</dbReference>
<dbReference type="GO" id="GO:0019773">
    <property type="term" value="C:proteasome core complex, alpha-subunit complex"/>
    <property type="evidence" value="ECO:0007669"/>
    <property type="project" value="UniProtKB-UniRule"/>
</dbReference>
<evidence type="ECO:0000256" key="5">
    <source>
        <dbReference type="ARBA" id="ARBA00022942"/>
    </source>
</evidence>
<evidence type="ECO:0000256" key="1">
    <source>
        <dbReference type="ARBA" id="ARBA00002000"/>
    </source>
</evidence>
<reference evidence="8 9" key="1">
    <citation type="journal article" date="2015" name="Sci. Rep.">
        <title>Genome of the facultative scuticociliatosis pathogen Pseudocohnilembus persalinus provides insight into its virulence through horizontal gene transfer.</title>
        <authorList>
            <person name="Xiong J."/>
            <person name="Wang G."/>
            <person name="Cheng J."/>
            <person name="Tian M."/>
            <person name="Pan X."/>
            <person name="Warren A."/>
            <person name="Jiang C."/>
            <person name="Yuan D."/>
            <person name="Miao W."/>
        </authorList>
    </citation>
    <scope>NUCLEOTIDE SEQUENCE [LARGE SCALE GENOMIC DNA]</scope>
    <source>
        <strain evidence="8">36N120E</strain>
    </source>
</reference>
<dbReference type="InParanoid" id="A0A0V0QI44"/>
<dbReference type="Pfam" id="PF00227">
    <property type="entry name" value="Proteasome"/>
    <property type="match status" value="1"/>
</dbReference>
<accession>A0A0V0QI44</accession>
<proteinExistence type="inferred from homology"/>